<dbReference type="GO" id="GO:0043814">
    <property type="term" value="F:phospholactate guanylyltransferase activity"/>
    <property type="evidence" value="ECO:0007669"/>
    <property type="project" value="InterPro"/>
</dbReference>
<gene>
    <name evidence="6" type="primary">cofC</name>
    <name evidence="5" type="synonym">fbiD</name>
    <name evidence="6" type="ORF">I598_2997</name>
</gene>
<dbReference type="AlphaFoldDB" id="A0A161I0G8"/>
<keyword evidence="2 5" id="KW-0548">Nucleotidyltransferase</keyword>
<dbReference type="PANTHER" id="PTHR40392:SF1">
    <property type="entry name" value="2-PHOSPHO-L-LACTATE GUANYLYLTRANSFERASE"/>
    <property type="match status" value="1"/>
</dbReference>
<dbReference type="GO" id="GO:0052645">
    <property type="term" value="P:F420-0 metabolic process"/>
    <property type="evidence" value="ECO:0007669"/>
    <property type="project" value="UniProtKB-UniRule"/>
</dbReference>
<dbReference type="RefSeq" id="WP_083973374.1">
    <property type="nucleotide sequence ID" value="NZ_CP014209.1"/>
</dbReference>
<dbReference type="EC" id="2.7.7.105" evidence="5"/>
<reference evidence="6 7" key="1">
    <citation type="submission" date="2016-01" db="EMBL/GenBank/DDBJ databases">
        <title>Complete genome sequence of a soil Actinobacterium, Isoptericola dokdonensis DS-3.</title>
        <authorList>
            <person name="Kwon S.-K."/>
            <person name="Kim J.F."/>
        </authorList>
    </citation>
    <scope>NUCLEOTIDE SEQUENCE [LARGE SCALE GENOMIC DNA]</scope>
    <source>
        <strain evidence="6 7">DS-3</strain>
    </source>
</reference>
<dbReference type="UniPathway" id="UPA00071"/>
<feature type="binding site" evidence="5">
    <location>
        <position position="176"/>
    </location>
    <ligand>
        <name>phosphoenolpyruvate</name>
        <dbReference type="ChEBI" id="CHEBI:58702"/>
    </ligand>
</feature>
<dbReference type="NCBIfam" id="TIGR03552">
    <property type="entry name" value="F420_cofC"/>
    <property type="match status" value="1"/>
</dbReference>
<dbReference type="InterPro" id="IPR002835">
    <property type="entry name" value="CofC"/>
</dbReference>
<evidence type="ECO:0000313" key="6">
    <source>
        <dbReference type="EMBL" id="ANC32513.1"/>
    </source>
</evidence>
<dbReference type="Gene3D" id="3.90.550.10">
    <property type="entry name" value="Spore Coat Polysaccharide Biosynthesis Protein SpsA, Chain A"/>
    <property type="match status" value="1"/>
</dbReference>
<evidence type="ECO:0000256" key="4">
    <source>
        <dbReference type="ARBA" id="ARBA00023134"/>
    </source>
</evidence>
<sequence length="232" mass="23934">MTAVVPLRDGVSGKSRLAAALDPAARRRLVVALARHVLDVLAGCAAVDRVVVVTADPAFVGRVLAADEDPVGRTTPDRQPGLPNRARRADLVAEPAGRPGLNAALEHARAVVRDGAEPGRLLVVHADLPLLTAADVAAVLAEPVDVVIATDRHGTGTNLLVVPSSAGRGGFAFRFGAGSRAAHEREASAAGLTCAVVDRPGTALDLDTLADWDDLPPLVRRRLRVDVGATPG</sequence>
<accession>A0A161I0G8</accession>
<dbReference type="OrthoDB" id="5144578at2"/>
<comment type="function">
    <text evidence="5">Guanylyltransferase that catalyzes the activation of phosphoenolpyruvate (PEP) as enolpyruvoyl-2-diphospho-5'-guanosine, via the condensation of PEP with GTP. It is involved in the biosynthesis of coenzyme F420, a hydride carrier cofactor.</text>
</comment>
<dbReference type="Pfam" id="PF01983">
    <property type="entry name" value="CofC"/>
    <property type="match status" value="1"/>
</dbReference>
<dbReference type="InterPro" id="IPR029044">
    <property type="entry name" value="Nucleotide-diphossugar_trans"/>
</dbReference>
<comment type="pathway">
    <text evidence="5">Cofactor biosynthesis; coenzyme F420 biosynthesis.</text>
</comment>
<dbReference type="HAMAP" id="MF_02114">
    <property type="entry name" value="CofC"/>
    <property type="match status" value="1"/>
</dbReference>
<evidence type="ECO:0000256" key="1">
    <source>
        <dbReference type="ARBA" id="ARBA00022679"/>
    </source>
</evidence>
<dbReference type="SUPFAM" id="SSF53448">
    <property type="entry name" value="Nucleotide-diphospho-sugar transferases"/>
    <property type="match status" value="1"/>
</dbReference>
<evidence type="ECO:0000256" key="3">
    <source>
        <dbReference type="ARBA" id="ARBA00022741"/>
    </source>
</evidence>
<feature type="binding site" evidence="5">
    <location>
        <position position="179"/>
    </location>
    <ligand>
        <name>phosphoenolpyruvate</name>
        <dbReference type="ChEBI" id="CHEBI:58702"/>
    </ligand>
</feature>
<keyword evidence="3 5" id="KW-0547">Nucleotide-binding</keyword>
<dbReference type="STRING" id="1300344.I598_2997"/>
<keyword evidence="1 5" id="KW-0808">Transferase</keyword>
<evidence type="ECO:0000313" key="7">
    <source>
        <dbReference type="Proteomes" id="UP000076794"/>
    </source>
</evidence>
<dbReference type="PANTHER" id="PTHR40392">
    <property type="entry name" value="2-PHOSPHO-L-LACTATE GUANYLYLTRANSFERASE"/>
    <property type="match status" value="1"/>
</dbReference>
<dbReference type="Proteomes" id="UP000076794">
    <property type="component" value="Chromosome"/>
</dbReference>
<keyword evidence="7" id="KW-1185">Reference proteome</keyword>
<dbReference type="PATRIC" id="fig|1300344.3.peg.3016"/>
<name>A0A161I0G8_9MICO</name>
<dbReference type="KEGG" id="ido:I598_2997"/>
<dbReference type="GO" id="GO:0005525">
    <property type="term" value="F:GTP binding"/>
    <property type="evidence" value="ECO:0007669"/>
    <property type="project" value="UniProtKB-KW"/>
</dbReference>
<comment type="similarity">
    <text evidence="5">Belongs to the CofC family.</text>
</comment>
<keyword evidence="4 5" id="KW-0342">GTP-binding</keyword>
<dbReference type="EMBL" id="CP014209">
    <property type="protein sequence ID" value="ANC32513.1"/>
    <property type="molecule type" value="Genomic_DNA"/>
</dbReference>
<evidence type="ECO:0000256" key="2">
    <source>
        <dbReference type="ARBA" id="ARBA00022695"/>
    </source>
</evidence>
<feature type="binding site" evidence="5">
    <location>
        <position position="157"/>
    </location>
    <ligand>
        <name>phosphoenolpyruvate</name>
        <dbReference type="ChEBI" id="CHEBI:58702"/>
    </ligand>
</feature>
<proteinExistence type="inferred from homology"/>
<organism evidence="6 7">
    <name type="scientific">Isoptericola dokdonensis DS-3</name>
    <dbReference type="NCBI Taxonomy" id="1300344"/>
    <lineage>
        <taxon>Bacteria</taxon>
        <taxon>Bacillati</taxon>
        <taxon>Actinomycetota</taxon>
        <taxon>Actinomycetes</taxon>
        <taxon>Micrococcales</taxon>
        <taxon>Promicromonosporaceae</taxon>
        <taxon>Isoptericola</taxon>
    </lineage>
</organism>
<evidence type="ECO:0000256" key="5">
    <source>
        <dbReference type="HAMAP-Rule" id="MF_02114"/>
    </source>
</evidence>
<comment type="catalytic activity">
    <reaction evidence="5">
        <text>phosphoenolpyruvate + GTP + H(+) = enolpyruvoyl-2-diphospho-5'-guanosine + diphosphate</text>
        <dbReference type="Rhea" id="RHEA:30519"/>
        <dbReference type="ChEBI" id="CHEBI:15378"/>
        <dbReference type="ChEBI" id="CHEBI:33019"/>
        <dbReference type="ChEBI" id="CHEBI:37565"/>
        <dbReference type="ChEBI" id="CHEBI:58702"/>
        <dbReference type="ChEBI" id="CHEBI:143701"/>
        <dbReference type="EC" id="2.7.7.105"/>
    </reaction>
</comment>
<protein>
    <recommendedName>
        <fullName evidence="5">Phosphoenolpyruvate guanylyltransferase</fullName>
        <shortName evidence="5">PEP guanylyltransferase</shortName>
        <ecNumber evidence="5">2.7.7.105</ecNumber>
    </recommendedName>
</protein>